<dbReference type="RefSeq" id="WP_107671689.1">
    <property type="nucleotide sequence ID" value="NZ_PZKE01000001.1"/>
</dbReference>
<dbReference type="InterPro" id="IPR010827">
    <property type="entry name" value="BamA/TamA_POTRA"/>
</dbReference>
<dbReference type="Pfam" id="PF01103">
    <property type="entry name" value="Omp85"/>
    <property type="match status" value="1"/>
</dbReference>
<keyword evidence="3" id="KW-0812">Transmembrane</keyword>
<evidence type="ECO:0000259" key="5">
    <source>
        <dbReference type="Pfam" id="PF01103"/>
    </source>
</evidence>
<evidence type="ECO:0000256" key="1">
    <source>
        <dbReference type="ARBA" id="ARBA00004370"/>
    </source>
</evidence>
<evidence type="ECO:0008006" key="9">
    <source>
        <dbReference type="Google" id="ProtNLM"/>
    </source>
</evidence>
<evidence type="ECO:0000313" key="7">
    <source>
        <dbReference type="EMBL" id="PTE16526.1"/>
    </source>
</evidence>
<comment type="caution">
    <text evidence="7">The sequence shown here is derived from an EMBL/GenBank/DDBJ whole genome shotgun (WGS) entry which is preliminary data.</text>
</comment>
<evidence type="ECO:0000259" key="6">
    <source>
        <dbReference type="Pfam" id="PF07244"/>
    </source>
</evidence>
<dbReference type="GO" id="GO:0019867">
    <property type="term" value="C:outer membrane"/>
    <property type="evidence" value="ECO:0007669"/>
    <property type="project" value="InterPro"/>
</dbReference>
<keyword evidence="8" id="KW-1185">Reference proteome</keyword>
<dbReference type="PANTHER" id="PTHR12815:SF18">
    <property type="entry name" value="SORTING AND ASSEMBLY MACHINERY COMPONENT 50 HOMOLOG"/>
    <property type="match status" value="1"/>
</dbReference>
<proteinExistence type="predicted"/>
<reference evidence="7 8" key="1">
    <citation type="submission" date="2018-03" db="EMBL/GenBank/DDBJ databases">
        <title>Rhodobacter blasticus.</title>
        <authorList>
            <person name="Meyer T.E."/>
            <person name="Miller S."/>
            <person name="Lodha T."/>
            <person name="Gandham S."/>
            <person name="Chintalapati S."/>
            <person name="Chintalapati V.R."/>
        </authorList>
    </citation>
    <scope>NUCLEOTIDE SEQUENCE [LARGE SCALE GENOMIC DNA]</scope>
    <source>
        <strain evidence="7 8">DSM 2131</strain>
    </source>
</reference>
<evidence type="ECO:0000256" key="2">
    <source>
        <dbReference type="ARBA" id="ARBA00022452"/>
    </source>
</evidence>
<organism evidence="7 8">
    <name type="scientific">Fuscovulum blasticum DSM 2131</name>
    <dbReference type="NCBI Taxonomy" id="1188250"/>
    <lineage>
        <taxon>Bacteria</taxon>
        <taxon>Pseudomonadati</taxon>
        <taxon>Pseudomonadota</taxon>
        <taxon>Alphaproteobacteria</taxon>
        <taxon>Rhodobacterales</taxon>
        <taxon>Paracoccaceae</taxon>
        <taxon>Pseudogemmobacter</taxon>
    </lineage>
</organism>
<evidence type="ECO:0000256" key="4">
    <source>
        <dbReference type="ARBA" id="ARBA00023136"/>
    </source>
</evidence>
<comment type="subcellular location">
    <subcellularLocation>
        <location evidence="1">Membrane</location>
    </subcellularLocation>
</comment>
<evidence type="ECO:0000256" key="3">
    <source>
        <dbReference type="ARBA" id="ARBA00022692"/>
    </source>
</evidence>
<name>A0A2T4JF55_FUSBL</name>
<protein>
    <recommendedName>
        <fullName evidence="9">Bacterial surface antigen (D15) domain-containing protein</fullName>
    </recommendedName>
</protein>
<dbReference type="InterPro" id="IPR000184">
    <property type="entry name" value="Bac_surfAg_D15"/>
</dbReference>
<sequence length="591" mass="62079">MAFALASALPSFALDRLDFTVSSGGDAVEKAVRGASLLLAQQTDGATDAQDMFAAARSDYARILGALYAEGHYSAVIHILIDGREAAGIAPLDAPSRIGTITVRVDPGPQFAFSTTRIAPLAGGTKLPEGFAPGQPARAGVVEDAAGAAILAWREAGHARAKTTRQDILANHADARLSADIALDPGPELRFGPTIVTGAKRMEVQRIIKIAGLRQGERFSQSEMDRAAQRLRRSGVFSSVTLTEGERLTADGLLPINVAVAEQKPRRYSIGTEAATIDGLSLTGYWLHRNLLGGGERLKIDAEITNIGSSVSGVDYALGFTLDRPATFSPDTTASLSAKIGHLDEVDYAADFAKAGLSLTHYFSDSLTIRAGVAYEYIDGSDPGGDFRFRNLSLPLGATWDRRDNTTDAHKGFYLDATVKPFLGLGTTGSGVRLTFDARGYRSFGAKDGVTLAVRFQGGAILGSDLLETPRDDLFFSGGGGTVRGQPYRSLGVSVTRGFGPAFMIGGTHMLAGSAEVRTRITEKIGIVGFVDAGQIGVDGFDGVLSDWHAGAGLGLRYETGFGPIRLDVAAPVGGDTGDGVQVYIGLGQSF</sequence>
<accession>A0A2T4JF55</accession>
<dbReference type="InterPro" id="IPR039910">
    <property type="entry name" value="D15-like"/>
</dbReference>
<feature type="domain" description="Bacterial surface antigen (D15)" evidence="5">
    <location>
        <begin position="290"/>
        <end position="591"/>
    </location>
</feature>
<dbReference type="Gene3D" id="3.10.20.310">
    <property type="entry name" value="membrane protein fhac"/>
    <property type="match status" value="1"/>
</dbReference>
<dbReference type="AlphaFoldDB" id="A0A2T4JF55"/>
<keyword evidence="2" id="KW-1134">Transmembrane beta strand</keyword>
<evidence type="ECO:0000313" key="8">
    <source>
        <dbReference type="Proteomes" id="UP000241362"/>
    </source>
</evidence>
<dbReference type="Proteomes" id="UP000241362">
    <property type="component" value="Unassembled WGS sequence"/>
</dbReference>
<keyword evidence="4" id="KW-0472">Membrane</keyword>
<dbReference type="Pfam" id="PF07244">
    <property type="entry name" value="POTRA"/>
    <property type="match status" value="1"/>
</dbReference>
<feature type="domain" description="POTRA" evidence="6">
    <location>
        <begin position="192"/>
        <end position="244"/>
    </location>
</feature>
<dbReference type="PANTHER" id="PTHR12815">
    <property type="entry name" value="SORTING AND ASSEMBLY MACHINERY SAMM50 PROTEIN FAMILY MEMBER"/>
    <property type="match status" value="1"/>
</dbReference>
<gene>
    <name evidence="7" type="ORF">C5F44_01335</name>
</gene>
<dbReference type="Gene3D" id="2.40.160.50">
    <property type="entry name" value="membrane protein fhac: a member of the omp85/tpsb transporter family"/>
    <property type="match status" value="1"/>
</dbReference>
<dbReference type="EMBL" id="PZKE01000001">
    <property type="protein sequence ID" value="PTE16526.1"/>
    <property type="molecule type" value="Genomic_DNA"/>
</dbReference>